<sequence>MINTFKKLWYFSKEEQPYIKQSIIINFLGAIFNALQFGGIYYAVLAIINHDVTIQTIAVSILFLTLSIIGVVVSKRNAMLKQTHAGYFMAAHKRISLGEKIKRVPMGFFTDVSLGNLTAIATTNLDNIEIWVPTLFVLVIGGLLNSIVFILSLFFFSYKVGLVAVIGSILFLSIIALMQRKSSAAADEIHTIQSSLTKEVLTTLQGMQVIKSYNLSGKNNTQLDETINQASKASLSLEKKIVLYALIAKLIIAITIVSMLILSVSSYFSGDSMLAHTIMIFIASFVIFDGLLTSGSALTMLRSVENTIDSYDYVHSIEDMPEGDIDIPIKTHNITFKNVSFSYDKRNILNNISAKIDEHSMTAIVGPSGSGKTTFCNLISRAWDVNSGEILIGDINIKDYTKETLMDTISMVFQDVYLFEDTIENNIKFGKPNANREEIITAAKQARCHEFIMTLPDQYQTQIGEGGASLSGGERQRISIARAMLKDAPIIIFDEATANIDPENEDKLKEAIESLISNKTVIMIAHRLKTILNADQILVLDNGDIVERGTHDELVDNNGLYNTLIQAKQAATLWKLDN</sequence>
<dbReference type="InterPro" id="IPR017871">
    <property type="entry name" value="ABC_transporter-like_CS"/>
</dbReference>
<dbReference type="SUPFAM" id="SSF90123">
    <property type="entry name" value="ABC transporter transmembrane region"/>
    <property type="match status" value="1"/>
</dbReference>
<dbReference type="PANTHER" id="PTHR24221">
    <property type="entry name" value="ATP-BINDING CASSETTE SUB-FAMILY B"/>
    <property type="match status" value="1"/>
</dbReference>
<feature type="transmembrane region" description="Helical" evidence="8">
    <location>
        <begin position="130"/>
        <end position="154"/>
    </location>
</feature>
<keyword evidence="5 11" id="KW-0067">ATP-binding</keyword>
<keyword evidence="6 8" id="KW-1133">Transmembrane helix</keyword>
<keyword evidence="3 8" id="KW-0812">Transmembrane</keyword>
<dbReference type="InterPro" id="IPR039421">
    <property type="entry name" value="Type_1_exporter"/>
</dbReference>
<feature type="transmembrane region" description="Helical" evidence="8">
    <location>
        <begin position="160"/>
        <end position="178"/>
    </location>
</feature>
<evidence type="ECO:0000313" key="11">
    <source>
        <dbReference type="EMBL" id="XBC50324.1"/>
    </source>
</evidence>
<dbReference type="GO" id="GO:0034040">
    <property type="term" value="F:ATPase-coupled lipid transmembrane transporter activity"/>
    <property type="evidence" value="ECO:0007669"/>
    <property type="project" value="TreeGrafter"/>
</dbReference>
<dbReference type="AlphaFoldDB" id="A0AB74TV14"/>
<feature type="transmembrane region" description="Helical" evidence="8">
    <location>
        <begin position="54"/>
        <end position="73"/>
    </location>
</feature>
<dbReference type="InterPro" id="IPR003593">
    <property type="entry name" value="AAA+_ATPase"/>
</dbReference>
<keyword evidence="7 8" id="KW-0472">Membrane</keyword>
<evidence type="ECO:0000256" key="7">
    <source>
        <dbReference type="ARBA" id="ARBA00023136"/>
    </source>
</evidence>
<evidence type="ECO:0000256" key="1">
    <source>
        <dbReference type="ARBA" id="ARBA00004651"/>
    </source>
</evidence>
<feature type="transmembrane region" description="Helical" evidence="8">
    <location>
        <begin position="241"/>
        <end position="268"/>
    </location>
</feature>
<dbReference type="RefSeq" id="WP_347301725.1">
    <property type="nucleotide sequence ID" value="NZ_CP142435.1"/>
</dbReference>
<dbReference type="FunFam" id="3.40.50.300:FF:000287">
    <property type="entry name" value="Multidrug ABC transporter ATP-binding protein"/>
    <property type="match status" value="1"/>
</dbReference>
<keyword evidence="2" id="KW-0813">Transport</keyword>
<evidence type="ECO:0000256" key="4">
    <source>
        <dbReference type="ARBA" id="ARBA00022741"/>
    </source>
</evidence>
<name>A0AB74TV14_9LACT</name>
<evidence type="ECO:0000259" key="9">
    <source>
        <dbReference type="PROSITE" id="PS50893"/>
    </source>
</evidence>
<protein>
    <submittedName>
        <fullName evidence="11">ABC transporter ATP-binding protein</fullName>
    </submittedName>
</protein>
<evidence type="ECO:0000256" key="5">
    <source>
        <dbReference type="ARBA" id="ARBA00022840"/>
    </source>
</evidence>
<dbReference type="GO" id="GO:0005524">
    <property type="term" value="F:ATP binding"/>
    <property type="evidence" value="ECO:0007669"/>
    <property type="project" value="UniProtKB-KW"/>
</dbReference>
<evidence type="ECO:0000256" key="8">
    <source>
        <dbReference type="SAM" id="Phobius"/>
    </source>
</evidence>
<comment type="subcellular location">
    <subcellularLocation>
        <location evidence="1">Cell membrane</location>
        <topology evidence="1">Multi-pass membrane protein</topology>
    </subcellularLocation>
</comment>
<dbReference type="EMBL" id="CP142435">
    <property type="protein sequence ID" value="XBC50324.1"/>
    <property type="molecule type" value="Genomic_DNA"/>
</dbReference>
<feature type="domain" description="ABC transmembrane type-1" evidence="10">
    <location>
        <begin position="22"/>
        <end position="303"/>
    </location>
</feature>
<dbReference type="PROSITE" id="PS00211">
    <property type="entry name" value="ABC_TRANSPORTER_1"/>
    <property type="match status" value="1"/>
</dbReference>
<feature type="domain" description="ABC transporter" evidence="9">
    <location>
        <begin position="334"/>
        <end position="567"/>
    </location>
</feature>
<reference evidence="11" key="1">
    <citation type="submission" date="2023-12" db="EMBL/GenBank/DDBJ databases">
        <title>Dolosigranulum savutii sp. nov. isolated from human upper respiratory samples collected in Botswana.</title>
        <authorList>
            <person name="Kelly M.S."/>
        </authorList>
    </citation>
    <scope>NUCLEOTIDE SEQUENCE</scope>
    <source>
        <strain evidence="11">MSK294</strain>
    </source>
</reference>
<gene>
    <name evidence="11" type="ORF">VUQ06_03650</name>
</gene>
<dbReference type="GO" id="GO:0016887">
    <property type="term" value="F:ATP hydrolysis activity"/>
    <property type="evidence" value="ECO:0007669"/>
    <property type="project" value="InterPro"/>
</dbReference>
<dbReference type="Gene3D" id="3.40.50.300">
    <property type="entry name" value="P-loop containing nucleotide triphosphate hydrolases"/>
    <property type="match status" value="1"/>
</dbReference>
<dbReference type="InterPro" id="IPR011527">
    <property type="entry name" value="ABC1_TM_dom"/>
</dbReference>
<dbReference type="PROSITE" id="PS50893">
    <property type="entry name" value="ABC_TRANSPORTER_2"/>
    <property type="match status" value="1"/>
</dbReference>
<organism evidence="11">
    <name type="scientific">Dolosigranulum savutiense</name>
    <dbReference type="NCBI Taxonomy" id="3110288"/>
    <lineage>
        <taxon>Bacteria</taxon>
        <taxon>Bacillati</taxon>
        <taxon>Bacillota</taxon>
        <taxon>Bacilli</taxon>
        <taxon>Lactobacillales</taxon>
        <taxon>Carnobacteriaceae</taxon>
        <taxon>Dolosigranulum</taxon>
    </lineage>
</organism>
<dbReference type="GO" id="GO:0005886">
    <property type="term" value="C:plasma membrane"/>
    <property type="evidence" value="ECO:0007669"/>
    <property type="project" value="UniProtKB-SubCell"/>
</dbReference>
<feature type="transmembrane region" description="Helical" evidence="8">
    <location>
        <begin position="274"/>
        <end position="292"/>
    </location>
</feature>
<dbReference type="Pfam" id="PF00005">
    <property type="entry name" value="ABC_tran"/>
    <property type="match status" value="1"/>
</dbReference>
<dbReference type="Gene3D" id="1.20.1560.10">
    <property type="entry name" value="ABC transporter type 1, transmembrane domain"/>
    <property type="match status" value="1"/>
</dbReference>
<dbReference type="PANTHER" id="PTHR24221:SF397">
    <property type="entry name" value="ABC TRANSPORTER, ATP-BINDING TRANSMEMBRANE PROTEIN"/>
    <property type="match status" value="1"/>
</dbReference>
<evidence type="ECO:0000256" key="2">
    <source>
        <dbReference type="ARBA" id="ARBA00022448"/>
    </source>
</evidence>
<dbReference type="Pfam" id="PF00664">
    <property type="entry name" value="ABC_membrane"/>
    <property type="match status" value="1"/>
</dbReference>
<evidence type="ECO:0000259" key="10">
    <source>
        <dbReference type="PROSITE" id="PS50929"/>
    </source>
</evidence>
<evidence type="ECO:0000256" key="3">
    <source>
        <dbReference type="ARBA" id="ARBA00022692"/>
    </source>
</evidence>
<dbReference type="GO" id="GO:0140359">
    <property type="term" value="F:ABC-type transporter activity"/>
    <property type="evidence" value="ECO:0007669"/>
    <property type="project" value="InterPro"/>
</dbReference>
<dbReference type="SUPFAM" id="SSF52540">
    <property type="entry name" value="P-loop containing nucleoside triphosphate hydrolases"/>
    <property type="match status" value="1"/>
</dbReference>
<accession>A0AB74TV14</accession>
<dbReference type="PROSITE" id="PS50929">
    <property type="entry name" value="ABC_TM1F"/>
    <property type="match status" value="1"/>
</dbReference>
<proteinExistence type="predicted"/>
<dbReference type="InterPro" id="IPR036640">
    <property type="entry name" value="ABC1_TM_sf"/>
</dbReference>
<feature type="transmembrane region" description="Helical" evidence="8">
    <location>
        <begin position="23"/>
        <end position="48"/>
    </location>
</feature>
<evidence type="ECO:0000256" key="6">
    <source>
        <dbReference type="ARBA" id="ARBA00022989"/>
    </source>
</evidence>
<dbReference type="SMART" id="SM00382">
    <property type="entry name" value="AAA"/>
    <property type="match status" value="1"/>
</dbReference>
<dbReference type="KEGG" id="dst:VUQ06_03650"/>
<keyword evidence="4" id="KW-0547">Nucleotide-binding</keyword>
<dbReference type="InterPro" id="IPR027417">
    <property type="entry name" value="P-loop_NTPase"/>
</dbReference>
<dbReference type="InterPro" id="IPR003439">
    <property type="entry name" value="ABC_transporter-like_ATP-bd"/>
</dbReference>